<feature type="compositionally biased region" description="Polar residues" evidence="1">
    <location>
        <begin position="127"/>
        <end position="138"/>
    </location>
</feature>
<name>A0A699I5L5_TANCI</name>
<accession>A0A699I5L5</accession>
<protein>
    <submittedName>
        <fullName evidence="2">Uncharacterized protein</fullName>
    </submittedName>
</protein>
<organism evidence="2">
    <name type="scientific">Tanacetum cinerariifolium</name>
    <name type="common">Dalmatian daisy</name>
    <name type="synonym">Chrysanthemum cinerariifolium</name>
    <dbReference type="NCBI Taxonomy" id="118510"/>
    <lineage>
        <taxon>Eukaryota</taxon>
        <taxon>Viridiplantae</taxon>
        <taxon>Streptophyta</taxon>
        <taxon>Embryophyta</taxon>
        <taxon>Tracheophyta</taxon>
        <taxon>Spermatophyta</taxon>
        <taxon>Magnoliopsida</taxon>
        <taxon>eudicotyledons</taxon>
        <taxon>Gunneridae</taxon>
        <taxon>Pentapetalae</taxon>
        <taxon>asterids</taxon>
        <taxon>campanulids</taxon>
        <taxon>Asterales</taxon>
        <taxon>Asteraceae</taxon>
        <taxon>Asteroideae</taxon>
        <taxon>Anthemideae</taxon>
        <taxon>Anthemidinae</taxon>
        <taxon>Tanacetum</taxon>
    </lineage>
</organism>
<reference evidence="2" key="1">
    <citation type="journal article" date="2019" name="Sci. Rep.">
        <title>Draft genome of Tanacetum cinerariifolium, the natural source of mosquito coil.</title>
        <authorList>
            <person name="Yamashiro T."/>
            <person name="Shiraishi A."/>
            <person name="Satake H."/>
            <person name="Nakayama K."/>
        </authorList>
    </citation>
    <scope>NUCLEOTIDE SEQUENCE</scope>
</reference>
<gene>
    <name evidence="2" type="ORF">Tci_488276</name>
</gene>
<dbReference type="EMBL" id="BKCJ010247508">
    <property type="protein sequence ID" value="GEZ16303.1"/>
    <property type="molecule type" value="Genomic_DNA"/>
</dbReference>
<feature type="region of interest" description="Disordered" evidence="1">
    <location>
        <begin position="12"/>
        <end position="66"/>
    </location>
</feature>
<feature type="region of interest" description="Disordered" evidence="1">
    <location>
        <begin position="103"/>
        <end position="138"/>
    </location>
</feature>
<evidence type="ECO:0000313" key="2">
    <source>
        <dbReference type="EMBL" id="GEZ16303.1"/>
    </source>
</evidence>
<proteinExistence type="predicted"/>
<sequence length="158" mass="16492">MGLLDFVKSADPLSMAGKSPSALRRLSRHNEQADTSSGSVAPAREDATSSFVTPTPEYVLEDVSHDNVRTHPPSCRFVVLSSGSADPASPPFVSPVTSAPTVVNAPVVRPAGDSRRSSGTGPKPGAFSTTSSQGSSADDFYESQTIDFAFALNVYVTN</sequence>
<dbReference type="AlphaFoldDB" id="A0A699I5L5"/>
<evidence type="ECO:0000256" key="1">
    <source>
        <dbReference type="SAM" id="MobiDB-lite"/>
    </source>
</evidence>
<comment type="caution">
    <text evidence="2">The sequence shown here is derived from an EMBL/GenBank/DDBJ whole genome shotgun (WGS) entry which is preliminary data.</text>
</comment>